<keyword evidence="1" id="KW-1133">Transmembrane helix</keyword>
<sequence>MSELTEVLVICGFITVVLAGIVLARALTTNKNKRGLSPTLVKMYGLVSVAGFALLLAVLEIDVEVKTATYTLLGIIAGYLAGTRVDKEPANSESTRKRDSVEGSP</sequence>
<dbReference type="EMBL" id="JAGGMR010000001">
    <property type="protein sequence ID" value="MBP2191593.1"/>
    <property type="molecule type" value="Genomic_DNA"/>
</dbReference>
<keyword evidence="1" id="KW-0812">Transmembrane</keyword>
<feature type="transmembrane region" description="Helical" evidence="1">
    <location>
        <begin position="6"/>
        <end position="27"/>
    </location>
</feature>
<protein>
    <submittedName>
        <fullName evidence="2">Multidrug transporter EmrE-like cation transporter</fullName>
    </submittedName>
</protein>
<organism evidence="2 3">
    <name type="scientific">Nocardia goodfellowii</name>
    <dbReference type="NCBI Taxonomy" id="882446"/>
    <lineage>
        <taxon>Bacteria</taxon>
        <taxon>Bacillati</taxon>
        <taxon>Actinomycetota</taxon>
        <taxon>Actinomycetes</taxon>
        <taxon>Mycobacteriales</taxon>
        <taxon>Nocardiaceae</taxon>
        <taxon>Nocardia</taxon>
    </lineage>
</organism>
<feature type="transmembrane region" description="Helical" evidence="1">
    <location>
        <begin position="39"/>
        <end position="59"/>
    </location>
</feature>
<comment type="caution">
    <text evidence="2">The sequence shown here is derived from an EMBL/GenBank/DDBJ whole genome shotgun (WGS) entry which is preliminary data.</text>
</comment>
<reference evidence="2 3" key="1">
    <citation type="submission" date="2021-03" db="EMBL/GenBank/DDBJ databases">
        <title>Sequencing the genomes of 1000 actinobacteria strains.</title>
        <authorList>
            <person name="Klenk H.-P."/>
        </authorList>
    </citation>
    <scope>NUCLEOTIDE SEQUENCE [LARGE SCALE GENOMIC DNA]</scope>
    <source>
        <strain evidence="2 3">DSM 45516</strain>
    </source>
</reference>
<dbReference type="Proteomes" id="UP001519325">
    <property type="component" value="Unassembled WGS sequence"/>
</dbReference>
<gene>
    <name evidence="2" type="ORF">BJ987_004494</name>
</gene>
<evidence type="ECO:0000313" key="3">
    <source>
        <dbReference type="Proteomes" id="UP001519325"/>
    </source>
</evidence>
<keyword evidence="3" id="KW-1185">Reference proteome</keyword>
<proteinExistence type="predicted"/>
<accession>A0ABS4QJ29</accession>
<name>A0ABS4QJ29_9NOCA</name>
<dbReference type="RefSeq" id="WP_209893434.1">
    <property type="nucleotide sequence ID" value="NZ_JAGGMR010000001.1"/>
</dbReference>
<evidence type="ECO:0000313" key="2">
    <source>
        <dbReference type="EMBL" id="MBP2191593.1"/>
    </source>
</evidence>
<evidence type="ECO:0000256" key="1">
    <source>
        <dbReference type="SAM" id="Phobius"/>
    </source>
</evidence>
<keyword evidence="1" id="KW-0472">Membrane</keyword>